<accession>A0A2Z7C6X6</accession>
<proteinExistence type="predicted"/>
<keyword evidence="2" id="KW-0446">Lipid-binding</keyword>
<name>A0A2Z7C6X6_9LAMI</name>
<dbReference type="Pfam" id="PF00234">
    <property type="entry name" value="Tryp_alpha_amyl"/>
    <property type="match status" value="1"/>
</dbReference>
<keyword evidence="3" id="KW-0732">Signal</keyword>
<protein>
    <submittedName>
        <fullName evidence="5">Non-specific lipid-transfer protein 2-like</fullName>
    </submittedName>
</protein>
<dbReference type="SUPFAM" id="SSF47699">
    <property type="entry name" value="Bifunctional inhibitor/lipid-transfer protein/seed storage 2S albumin"/>
    <property type="match status" value="1"/>
</dbReference>
<dbReference type="CDD" id="cd01959">
    <property type="entry name" value="nsLTP2"/>
    <property type="match status" value="1"/>
</dbReference>
<sequence>MNVRSAVAFAVLCLSAVLVFRLQGTSAVTCDVTYLSPCMGAVIGGAPPIPECCQRLKEQQPCFCGYIKDPILAPYISSPNANKTLDACGVPHPRC</sequence>
<reference evidence="5 6" key="1">
    <citation type="journal article" date="2015" name="Proc. Natl. Acad. Sci. U.S.A.">
        <title>The resurrection genome of Boea hygrometrica: A blueprint for survival of dehydration.</title>
        <authorList>
            <person name="Xiao L."/>
            <person name="Yang G."/>
            <person name="Zhang L."/>
            <person name="Yang X."/>
            <person name="Zhao S."/>
            <person name="Ji Z."/>
            <person name="Zhou Q."/>
            <person name="Hu M."/>
            <person name="Wang Y."/>
            <person name="Chen M."/>
            <person name="Xu Y."/>
            <person name="Jin H."/>
            <person name="Xiao X."/>
            <person name="Hu G."/>
            <person name="Bao F."/>
            <person name="Hu Y."/>
            <person name="Wan P."/>
            <person name="Li L."/>
            <person name="Deng X."/>
            <person name="Kuang T."/>
            <person name="Xiang C."/>
            <person name="Zhu J.K."/>
            <person name="Oliver M.J."/>
            <person name="He Y."/>
        </authorList>
    </citation>
    <scope>NUCLEOTIDE SEQUENCE [LARGE SCALE GENOMIC DNA]</scope>
    <source>
        <strain evidence="6">cv. XS01</strain>
    </source>
</reference>
<dbReference type="InterPro" id="IPR016140">
    <property type="entry name" value="Bifunc_inhib/LTP/seed_store"/>
</dbReference>
<dbReference type="InterPro" id="IPR033872">
    <property type="entry name" value="nsLTP2"/>
</dbReference>
<keyword evidence="6" id="KW-1185">Reference proteome</keyword>
<evidence type="ECO:0000259" key="4">
    <source>
        <dbReference type="SMART" id="SM00499"/>
    </source>
</evidence>
<dbReference type="EMBL" id="KQ999284">
    <property type="protein sequence ID" value="KZV42239.1"/>
    <property type="molecule type" value="Genomic_DNA"/>
</dbReference>
<evidence type="ECO:0000256" key="3">
    <source>
        <dbReference type="SAM" id="SignalP"/>
    </source>
</evidence>
<keyword evidence="1" id="KW-0813">Transport</keyword>
<dbReference type="Gene3D" id="1.10.110.10">
    <property type="entry name" value="Plant lipid-transfer and hydrophobic proteins"/>
    <property type="match status" value="1"/>
</dbReference>
<feature type="domain" description="Bifunctional inhibitor/plant lipid transfer protein/seed storage helical" evidence="4">
    <location>
        <begin position="30"/>
        <end position="95"/>
    </location>
</feature>
<evidence type="ECO:0000313" key="5">
    <source>
        <dbReference type="EMBL" id="KZV42239.1"/>
    </source>
</evidence>
<dbReference type="Proteomes" id="UP000250235">
    <property type="component" value="Unassembled WGS sequence"/>
</dbReference>
<feature type="signal peptide" evidence="3">
    <location>
        <begin position="1"/>
        <end position="27"/>
    </location>
</feature>
<dbReference type="SMART" id="SM00499">
    <property type="entry name" value="AAI"/>
    <property type="match status" value="1"/>
</dbReference>
<evidence type="ECO:0000313" key="6">
    <source>
        <dbReference type="Proteomes" id="UP000250235"/>
    </source>
</evidence>
<dbReference type="GO" id="GO:0006869">
    <property type="term" value="P:lipid transport"/>
    <property type="evidence" value="ECO:0007669"/>
    <property type="project" value="InterPro"/>
</dbReference>
<dbReference type="InterPro" id="IPR036312">
    <property type="entry name" value="Bifun_inhib/LTP/seed_sf"/>
</dbReference>
<gene>
    <name evidence="5" type="ORF">F511_13338</name>
</gene>
<evidence type="ECO:0000256" key="2">
    <source>
        <dbReference type="ARBA" id="ARBA00023121"/>
    </source>
</evidence>
<evidence type="ECO:0000256" key="1">
    <source>
        <dbReference type="ARBA" id="ARBA00022448"/>
    </source>
</evidence>
<dbReference type="PANTHER" id="PTHR33214">
    <property type="entry name" value="BIFUNCTIONAL INHIBITOR/LIPID-TRANSFER PROTEIN/SEED STORAGE 2S ALBUMIN SUPERFAMILY PROTEIN"/>
    <property type="match status" value="1"/>
</dbReference>
<dbReference type="OrthoDB" id="665742at2759"/>
<organism evidence="5 6">
    <name type="scientific">Dorcoceras hygrometricum</name>
    <dbReference type="NCBI Taxonomy" id="472368"/>
    <lineage>
        <taxon>Eukaryota</taxon>
        <taxon>Viridiplantae</taxon>
        <taxon>Streptophyta</taxon>
        <taxon>Embryophyta</taxon>
        <taxon>Tracheophyta</taxon>
        <taxon>Spermatophyta</taxon>
        <taxon>Magnoliopsida</taxon>
        <taxon>eudicotyledons</taxon>
        <taxon>Gunneridae</taxon>
        <taxon>Pentapetalae</taxon>
        <taxon>asterids</taxon>
        <taxon>lamiids</taxon>
        <taxon>Lamiales</taxon>
        <taxon>Gesneriaceae</taxon>
        <taxon>Didymocarpoideae</taxon>
        <taxon>Trichosporeae</taxon>
        <taxon>Loxocarpinae</taxon>
        <taxon>Dorcoceras</taxon>
    </lineage>
</organism>
<dbReference type="AlphaFoldDB" id="A0A2Z7C6X6"/>
<dbReference type="GO" id="GO:0008289">
    <property type="term" value="F:lipid binding"/>
    <property type="evidence" value="ECO:0007669"/>
    <property type="project" value="UniProtKB-KW"/>
</dbReference>
<dbReference type="PANTHER" id="PTHR33214:SF69">
    <property type="entry name" value="BIFUNCTIONAL INHIBITOR_LIPID-TRANSFER PROTEIN_SEED STORAGE 2S ALBUMIN SUPERFAMILY PROTEIN"/>
    <property type="match status" value="1"/>
</dbReference>
<feature type="chain" id="PRO_5016296778" evidence="3">
    <location>
        <begin position="28"/>
        <end position="95"/>
    </location>
</feature>